<protein>
    <submittedName>
        <fullName evidence="2">DUF2202 domain-containing protein</fullName>
    </submittedName>
</protein>
<dbReference type="Proteomes" id="UP001059209">
    <property type="component" value="Chromosome"/>
</dbReference>
<dbReference type="Pfam" id="PF09968">
    <property type="entry name" value="DUF2202"/>
    <property type="match status" value="1"/>
</dbReference>
<sequence length="207" mass="23490">MKTLLERTFIRLLVMGTVFSCDKNDDAQDLTPIGQTTLTEDDREALLFMLEEEKLARDTYIYLGELWNNNQFLNIKQSEQSHMDAVTQLLDTYEIDYTILANGDFINADIQSLYDAFITSGSQNVVEAMVVGATIEDLDIVDLGDYIKLTSNAALISVFENLRCGSRNHLRSFTNALEIMGSSYTPQYLDLDTYFEIISATNERCGW</sequence>
<evidence type="ECO:0000259" key="1">
    <source>
        <dbReference type="Pfam" id="PF09968"/>
    </source>
</evidence>
<dbReference type="RefSeq" id="WP_260572725.1">
    <property type="nucleotide sequence ID" value="NZ_CP104205.1"/>
</dbReference>
<dbReference type="InterPro" id="IPR019243">
    <property type="entry name" value="DUF2202"/>
</dbReference>
<feature type="domain" description="DUF2202" evidence="1">
    <location>
        <begin position="43"/>
        <end position="200"/>
    </location>
</feature>
<keyword evidence="3" id="KW-1185">Reference proteome</keyword>
<evidence type="ECO:0000313" key="3">
    <source>
        <dbReference type="Proteomes" id="UP001059209"/>
    </source>
</evidence>
<dbReference type="EMBL" id="CP104205">
    <property type="protein sequence ID" value="UWX54871.1"/>
    <property type="molecule type" value="Genomic_DNA"/>
</dbReference>
<gene>
    <name evidence="2" type="ORF">NYZ99_19365</name>
</gene>
<dbReference type="CDD" id="cd01048">
    <property type="entry name" value="Ferritin_like_AB2"/>
    <property type="match status" value="1"/>
</dbReference>
<dbReference type="InterPro" id="IPR012347">
    <property type="entry name" value="Ferritin-like"/>
</dbReference>
<organism evidence="2 3">
    <name type="scientific">Maribacter litopenaei</name>
    <dbReference type="NCBI Taxonomy" id="2976127"/>
    <lineage>
        <taxon>Bacteria</taxon>
        <taxon>Pseudomonadati</taxon>
        <taxon>Bacteroidota</taxon>
        <taxon>Flavobacteriia</taxon>
        <taxon>Flavobacteriales</taxon>
        <taxon>Flavobacteriaceae</taxon>
        <taxon>Maribacter</taxon>
    </lineage>
</organism>
<reference evidence="2" key="1">
    <citation type="submission" date="2022-09" db="EMBL/GenBank/DDBJ databases">
        <title>Maribacter litopenaei sp. nov., isolated from the intestinal tract of the Pacific White Shrimp, Litopenaeus vannamei.</title>
        <authorList>
            <person name="Kim S.Y."/>
            <person name="Hwang C.Y."/>
        </authorList>
    </citation>
    <scope>NUCLEOTIDE SEQUENCE</scope>
    <source>
        <strain evidence="2">HL-LV01</strain>
    </source>
</reference>
<dbReference type="InterPro" id="IPR009078">
    <property type="entry name" value="Ferritin-like_SF"/>
</dbReference>
<dbReference type="SUPFAM" id="SSF47240">
    <property type="entry name" value="Ferritin-like"/>
    <property type="match status" value="1"/>
</dbReference>
<accession>A0ABY5YAB1</accession>
<evidence type="ECO:0000313" key="2">
    <source>
        <dbReference type="EMBL" id="UWX54871.1"/>
    </source>
</evidence>
<name>A0ABY5YAB1_9FLAO</name>
<dbReference type="Gene3D" id="1.20.1260.10">
    <property type="match status" value="1"/>
</dbReference>
<proteinExistence type="predicted"/>